<protein>
    <submittedName>
        <fullName evidence="6">LysR family transcriptional regulator</fullName>
    </submittedName>
</protein>
<dbReference type="Proteomes" id="UP000197468">
    <property type="component" value="Unassembled WGS sequence"/>
</dbReference>
<dbReference type="RefSeq" id="WP_088384881.1">
    <property type="nucleotide sequence ID" value="NZ_NIOF01000004.1"/>
</dbReference>
<organism evidence="6 7">
    <name type="scientific">Roseateles aquatilis</name>
    <dbReference type="NCBI Taxonomy" id="431061"/>
    <lineage>
        <taxon>Bacteria</taxon>
        <taxon>Pseudomonadati</taxon>
        <taxon>Pseudomonadota</taxon>
        <taxon>Betaproteobacteria</taxon>
        <taxon>Burkholderiales</taxon>
        <taxon>Sphaerotilaceae</taxon>
        <taxon>Roseateles</taxon>
    </lineage>
</organism>
<dbReference type="SUPFAM" id="SSF53850">
    <property type="entry name" value="Periplasmic binding protein-like II"/>
    <property type="match status" value="1"/>
</dbReference>
<dbReference type="OrthoDB" id="8705920at2"/>
<dbReference type="EMBL" id="NIOF01000004">
    <property type="protein sequence ID" value="OWQ90674.1"/>
    <property type="molecule type" value="Genomic_DNA"/>
</dbReference>
<evidence type="ECO:0000259" key="5">
    <source>
        <dbReference type="PROSITE" id="PS50931"/>
    </source>
</evidence>
<dbReference type="InterPro" id="IPR058163">
    <property type="entry name" value="LysR-type_TF_proteobact-type"/>
</dbReference>
<evidence type="ECO:0000313" key="7">
    <source>
        <dbReference type="Proteomes" id="UP000197468"/>
    </source>
</evidence>
<dbReference type="InterPro" id="IPR005119">
    <property type="entry name" value="LysR_subst-bd"/>
</dbReference>
<dbReference type="InterPro" id="IPR000847">
    <property type="entry name" value="LysR_HTH_N"/>
</dbReference>
<evidence type="ECO:0000256" key="1">
    <source>
        <dbReference type="ARBA" id="ARBA00009437"/>
    </source>
</evidence>
<dbReference type="PANTHER" id="PTHR30537">
    <property type="entry name" value="HTH-TYPE TRANSCRIPTIONAL REGULATOR"/>
    <property type="match status" value="1"/>
</dbReference>
<comment type="caution">
    <text evidence="6">The sequence shown here is derived from an EMBL/GenBank/DDBJ whole genome shotgun (WGS) entry which is preliminary data.</text>
</comment>
<keyword evidence="2" id="KW-0805">Transcription regulation</keyword>
<name>A0A246JDL5_9BURK</name>
<dbReference type="Pfam" id="PF00126">
    <property type="entry name" value="HTH_1"/>
    <property type="match status" value="1"/>
</dbReference>
<dbReference type="PRINTS" id="PR00039">
    <property type="entry name" value="HTHLYSR"/>
</dbReference>
<dbReference type="AlphaFoldDB" id="A0A246JDL5"/>
<dbReference type="GO" id="GO:0006351">
    <property type="term" value="P:DNA-templated transcription"/>
    <property type="evidence" value="ECO:0007669"/>
    <property type="project" value="TreeGrafter"/>
</dbReference>
<dbReference type="Gene3D" id="3.40.190.290">
    <property type="match status" value="1"/>
</dbReference>
<dbReference type="InterPro" id="IPR036388">
    <property type="entry name" value="WH-like_DNA-bd_sf"/>
</dbReference>
<sequence length="317" mass="34760">MDRIQALRLFIRVVELASFSKAAAELGIGQPAVTKQVARLERLLGARLLHRSTHGVTPTEIGLLYYEKCRLASHHLDEAESVATLLNSRIEGAIRISTSVAFGRRVLGPLLMRFMHLHPGLQIEMGVDDRYVNLIEQGVDLAIRMGRLSDSTLGARFLGINPWTLVASPAYLRRHGAPAHPDDLRALDALIYSTVQGDARWHFTAASGEAVSVPIRGPLRSNSLHLLLGAAEDGMGVAVLPRYVAETALRRGALQVALPDWKLPSQEIHAVYPSPRMVPSKVSRLIGWLRQHLADDWWTRVAERGIVPPAGGTDSTS</sequence>
<accession>A0A246JDL5</accession>
<dbReference type="PROSITE" id="PS50931">
    <property type="entry name" value="HTH_LYSR"/>
    <property type="match status" value="1"/>
</dbReference>
<keyword evidence="7" id="KW-1185">Reference proteome</keyword>
<dbReference type="CDD" id="cd08422">
    <property type="entry name" value="PBP2_CrgA_like"/>
    <property type="match status" value="1"/>
</dbReference>
<keyword evidence="4" id="KW-0804">Transcription</keyword>
<feature type="domain" description="HTH lysR-type" evidence="5">
    <location>
        <begin position="1"/>
        <end position="59"/>
    </location>
</feature>
<dbReference type="FunFam" id="1.10.10.10:FF:000001">
    <property type="entry name" value="LysR family transcriptional regulator"/>
    <property type="match status" value="1"/>
</dbReference>
<reference evidence="6 7" key="1">
    <citation type="journal article" date="2008" name="Int. J. Syst. Evol. Microbiol.">
        <title>Description of Roseateles aquatilis sp. nov. and Roseateles terrae sp. nov., in the class Betaproteobacteria, and emended description of the genus Roseateles.</title>
        <authorList>
            <person name="Gomila M."/>
            <person name="Bowien B."/>
            <person name="Falsen E."/>
            <person name="Moore E.R."/>
            <person name="Lalucat J."/>
        </authorList>
    </citation>
    <scope>NUCLEOTIDE SEQUENCE [LARGE SCALE GENOMIC DNA]</scope>
    <source>
        <strain evidence="6 7">CCUG 48205</strain>
    </source>
</reference>
<dbReference type="GO" id="GO:0003700">
    <property type="term" value="F:DNA-binding transcription factor activity"/>
    <property type="evidence" value="ECO:0007669"/>
    <property type="project" value="InterPro"/>
</dbReference>
<gene>
    <name evidence="6" type="ORF">CDN99_10795</name>
</gene>
<dbReference type="InterPro" id="IPR036390">
    <property type="entry name" value="WH_DNA-bd_sf"/>
</dbReference>
<dbReference type="Gene3D" id="1.10.10.10">
    <property type="entry name" value="Winged helix-like DNA-binding domain superfamily/Winged helix DNA-binding domain"/>
    <property type="match status" value="1"/>
</dbReference>
<dbReference type="SUPFAM" id="SSF46785">
    <property type="entry name" value="Winged helix' DNA-binding domain"/>
    <property type="match status" value="1"/>
</dbReference>
<comment type="similarity">
    <text evidence="1">Belongs to the LysR transcriptional regulatory family.</text>
</comment>
<dbReference type="Pfam" id="PF03466">
    <property type="entry name" value="LysR_substrate"/>
    <property type="match status" value="1"/>
</dbReference>
<dbReference type="GO" id="GO:0043565">
    <property type="term" value="F:sequence-specific DNA binding"/>
    <property type="evidence" value="ECO:0007669"/>
    <property type="project" value="TreeGrafter"/>
</dbReference>
<evidence type="ECO:0000313" key="6">
    <source>
        <dbReference type="EMBL" id="OWQ90674.1"/>
    </source>
</evidence>
<evidence type="ECO:0000256" key="2">
    <source>
        <dbReference type="ARBA" id="ARBA00023015"/>
    </source>
</evidence>
<keyword evidence="3" id="KW-0238">DNA-binding</keyword>
<proteinExistence type="inferred from homology"/>
<dbReference type="PANTHER" id="PTHR30537:SF5">
    <property type="entry name" value="HTH-TYPE TRANSCRIPTIONAL ACTIVATOR TTDR-RELATED"/>
    <property type="match status" value="1"/>
</dbReference>
<evidence type="ECO:0000256" key="3">
    <source>
        <dbReference type="ARBA" id="ARBA00023125"/>
    </source>
</evidence>
<evidence type="ECO:0000256" key="4">
    <source>
        <dbReference type="ARBA" id="ARBA00023163"/>
    </source>
</evidence>